<feature type="compositionally biased region" description="Low complexity" evidence="1">
    <location>
        <begin position="984"/>
        <end position="995"/>
    </location>
</feature>
<accession>A0A9E8KRV9</accession>
<name>A0A9E8KRV9_9ALTE</name>
<dbReference type="EMBL" id="CP101527">
    <property type="protein sequence ID" value="UZW76642.1"/>
    <property type="molecule type" value="Genomic_DNA"/>
</dbReference>
<evidence type="ECO:0000313" key="2">
    <source>
        <dbReference type="EMBL" id="UZW76642.1"/>
    </source>
</evidence>
<protein>
    <submittedName>
        <fullName evidence="2">Uncharacterized protein</fullName>
    </submittedName>
</protein>
<dbReference type="KEGG" id="asem:NNL22_08680"/>
<proteinExistence type="predicted"/>
<feature type="region of interest" description="Disordered" evidence="1">
    <location>
        <begin position="1599"/>
        <end position="1618"/>
    </location>
</feature>
<evidence type="ECO:0000313" key="3">
    <source>
        <dbReference type="Proteomes" id="UP001164472"/>
    </source>
</evidence>
<dbReference type="Proteomes" id="UP001164472">
    <property type="component" value="Chromosome"/>
</dbReference>
<sequence length="1618" mass="182825">MKYSTGKPSTARAEALIQTLKTLCLLTLLFCVPVYAQMNVPADKLHWDDIPNWEHAKGKVSRAYIQHSDWHAVTLQPKASVTYRIPRNAFTRLVSDSSEQANNIMLSRGDGNGLFSPITQVNKIDSSLLIMPESHYWQLLIHNSDDKPATLSVMTSRKTGQKSIPLARELIAPNNSQTGWITTPHLSQRDNYAYANGVSSISYSVEGPLFVEVESLLLETAIDENLPSYLINTQLDGKPWQQWQHHAAHYPFIRRSSDLPNADQSETTEFKTSTYTEKYYLQIPEGQHTLSFRSYRPIALRLFKDSPWGLLGNEDFLYPKLKEHQQRQIDYQLGLNRLIDSLLSHPPAEADQLLGRWRDQHTFLKSIQERSVNRLQFYRPLTASTVSTPPLNLLNLNSVVAKYKSIQEHPALLDNEANDNDSKSAFTELSANQQASFSLPPLSGPTTLRVRIADLNDQNASFLLTNQKGETNTIIYRPEFRSKLLNSATEQLKAGETATTETFIPLSSSTTTLTVKSLAKATSKLQLAYLTTHKPKISANELSNLLNQLSENKRADIVAFLQGRYQEPKEEPSERINERLMQLSLSNLAHRVQVRSKQFEQATPTLDPRLLSNSPVPVRWQETVASLAEQHSWAKAIEIVTPLAMHQDITIRIPAAKVLSALLLKSGEFFLYEQWLLKVIKSPAYIDYINDAEQALVNRYKAQGRMGSLEKLSAYRFNQSADIRYLKLMGDSLSHESSLALRQTIDATYSALATQQNTVDSSQRLSTAQTTLTAPSRLWQTVESGAFTSASSMLLYGHALDSYSYRLTANPSQPLLFTVEGPTRLAVSYRTLLTQGEQKSQNSWITLRDNQHAHHIPTFSSPQSNEVSLVGSENKLSVEQRFEYQVGEGTHQIELRPEHGDMAIGLSTRSSDATNINRLAVNDPQHPLSLTDHDINSSLALNSQNETAASNNATKTILRLIWAIEHPQQGDANQKNEAAESEGLSSTNQLSSTSQLPSTDKLSLIAKGNHLIQQQAKSPLLNRLSIRLNKFTTWRLEQQLIDSAGKRYIQFEQAPISNPKTQIRRSLSGQQDTSSQWLSAFNDSNISINSSNPIELKLELKQLLPTNAYTTDGATVKIWLNQKPYQDVSLTPNNQFKTLALSLKAGNHQLRLAMLNAKSEQQVVFRAFRKTTKNQWALIENPVKQAYSVSLKDNPVKVFAAASQWLRIDDIENGHVSSSYYFQQESGILTLLPKPGQAERLIRVYTLQSKPNSIELPASTPPIHLAPAPPTPYQPVAREWVFEDNLELGEENEGTWGGYLKFTNKASSEDTDSDEDDINTSLNAFQVGHLYRKKLNDDRYWSTPTGDWHSDAYWKSDTFLRHTNDSGNTLGTEQRYMLADPLTDWRLSLKAKAQYFQADNGLSDDVLNVYTDAQYRHDWQFNRQQSLYASLTGFVRYLDNDDPNGPDSIDPLVYSDYKRDHLYGWRLAGLWRYRLWQDSRLNVGTKIISNEKLSTLDQMSVQAGYQQYFKGLTGALAFRHIQRFSDDDRQKSSQQNELKGSLRFHQWNSAGHEWYGALDLTHNMTEKDNAVALTFGFNHSDGRGVTDYLPTVLPMRGLYQQQSTQQQKMNTQSDQPSL</sequence>
<organism evidence="2 3">
    <name type="scientific">Alkalimarinus sediminis</name>
    <dbReference type="NCBI Taxonomy" id="1632866"/>
    <lineage>
        <taxon>Bacteria</taxon>
        <taxon>Pseudomonadati</taxon>
        <taxon>Pseudomonadota</taxon>
        <taxon>Gammaproteobacteria</taxon>
        <taxon>Alteromonadales</taxon>
        <taxon>Alteromonadaceae</taxon>
        <taxon>Alkalimarinus</taxon>
    </lineage>
</organism>
<feature type="compositionally biased region" description="Low complexity" evidence="1">
    <location>
        <begin position="1600"/>
        <end position="1618"/>
    </location>
</feature>
<reference evidence="2" key="1">
    <citation type="submission" date="2022-07" db="EMBL/GenBank/DDBJ databases">
        <title>Alkalimarinus sp. nov., isolated from gut of a Alitta virens.</title>
        <authorList>
            <person name="Yang A.I."/>
            <person name="Shin N.-R."/>
        </authorList>
    </citation>
    <scope>NUCLEOTIDE SEQUENCE</scope>
    <source>
        <strain evidence="2">FA028</strain>
    </source>
</reference>
<dbReference type="RefSeq" id="WP_251812418.1">
    <property type="nucleotide sequence ID" value="NZ_CP101527.1"/>
</dbReference>
<gene>
    <name evidence="2" type="ORF">NNL22_08680</name>
</gene>
<evidence type="ECO:0000256" key="1">
    <source>
        <dbReference type="SAM" id="MobiDB-lite"/>
    </source>
</evidence>
<keyword evidence="3" id="KW-1185">Reference proteome</keyword>
<feature type="region of interest" description="Disordered" evidence="1">
    <location>
        <begin position="969"/>
        <end position="995"/>
    </location>
</feature>